<organism evidence="9 10">
    <name type="scientific">Allocatelliglobosispora scoriae</name>
    <dbReference type="NCBI Taxonomy" id="643052"/>
    <lineage>
        <taxon>Bacteria</taxon>
        <taxon>Bacillati</taxon>
        <taxon>Actinomycetota</taxon>
        <taxon>Actinomycetes</taxon>
        <taxon>Micromonosporales</taxon>
        <taxon>Micromonosporaceae</taxon>
        <taxon>Allocatelliglobosispora</taxon>
    </lineage>
</organism>
<evidence type="ECO:0000256" key="1">
    <source>
        <dbReference type="ARBA" id="ARBA00004651"/>
    </source>
</evidence>
<evidence type="ECO:0000313" key="10">
    <source>
        <dbReference type="Proteomes" id="UP000587527"/>
    </source>
</evidence>
<feature type="domain" description="ABC transmembrane type-1" evidence="8">
    <location>
        <begin position="86"/>
        <end position="275"/>
    </location>
</feature>
<comment type="similarity">
    <text evidence="7">Belongs to the binding-protein-dependent transport system permease family.</text>
</comment>
<comment type="subcellular location">
    <subcellularLocation>
        <location evidence="1 7">Cell membrane</location>
        <topology evidence="1 7">Multi-pass membrane protein</topology>
    </subcellularLocation>
</comment>
<evidence type="ECO:0000259" key="8">
    <source>
        <dbReference type="PROSITE" id="PS50928"/>
    </source>
</evidence>
<feature type="transmembrane region" description="Helical" evidence="7">
    <location>
        <begin position="90"/>
        <end position="113"/>
    </location>
</feature>
<feature type="transmembrane region" description="Helical" evidence="7">
    <location>
        <begin position="125"/>
        <end position="146"/>
    </location>
</feature>
<keyword evidence="10" id="KW-1185">Reference proteome</keyword>
<dbReference type="Pfam" id="PF00528">
    <property type="entry name" value="BPD_transp_1"/>
    <property type="match status" value="1"/>
</dbReference>
<dbReference type="RefSeq" id="WP_184834004.1">
    <property type="nucleotide sequence ID" value="NZ_JACHMN010000002.1"/>
</dbReference>
<gene>
    <name evidence="9" type="ORF">F4553_001607</name>
</gene>
<feature type="transmembrane region" description="Helical" evidence="7">
    <location>
        <begin position="254"/>
        <end position="275"/>
    </location>
</feature>
<dbReference type="Proteomes" id="UP000587527">
    <property type="component" value="Unassembled WGS sequence"/>
</dbReference>
<sequence length="287" mass="30226">MTVLTARRSLPALALPTRRWRFRPGLILGVGYLVLLVVAAIAPGLLTSHDPLEISTAGAFVPPSGEHLLGTDQSGRDILARMIYGARSSLIMGLGATAIGVTVGSVVGLIAGLANRFVEGTIMRLIDVTLSIPDLLMALVVVTLLGTGTVNALFAVAFASIPYYARLLRAQAHVVRRSTYVEAATALGLRRWTVIRRHVLPNAFKPLIGLATIGIGNAIGAGASLSFLGLGTKPPAPEWGNMLSLGIQYISNDWLMVAIPGLAITLTVLAVTVVGRDLKRRSEGRAV</sequence>
<dbReference type="Gene3D" id="1.10.3720.10">
    <property type="entry name" value="MetI-like"/>
    <property type="match status" value="1"/>
</dbReference>
<dbReference type="SUPFAM" id="SSF161098">
    <property type="entry name" value="MetI-like"/>
    <property type="match status" value="1"/>
</dbReference>
<dbReference type="InterPro" id="IPR035906">
    <property type="entry name" value="MetI-like_sf"/>
</dbReference>
<evidence type="ECO:0000256" key="7">
    <source>
        <dbReference type="RuleBase" id="RU363032"/>
    </source>
</evidence>
<feature type="transmembrane region" description="Helical" evidence="7">
    <location>
        <begin position="207"/>
        <end position="230"/>
    </location>
</feature>
<keyword evidence="6 7" id="KW-0472">Membrane</keyword>
<dbReference type="PANTHER" id="PTHR43386">
    <property type="entry name" value="OLIGOPEPTIDE TRANSPORT SYSTEM PERMEASE PROTEIN APPC"/>
    <property type="match status" value="1"/>
</dbReference>
<evidence type="ECO:0000256" key="2">
    <source>
        <dbReference type="ARBA" id="ARBA00022448"/>
    </source>
</evidence>
<protein>
    <submittedName>
        <fullName evidence="9">Peptide/nickel transport system permease protein</fullName>
    </submittedName>
</protein>
<accession>A0A841BLJ0</accession>
<proteinExistence type="inferred from homology"/>
<dbReference type="PROSITE" id="PS50928">
    <property type="entry name" value="ABC_TM1"/>
    <property type="match status" value="1"/>
</dbReference>
<dbReference type="GO" id="GO:0055085">
    <property type="term" value="P:transmembrane transport"/>
    <property type="evidence" value="ECO:0007669"/>
    <property type="project" value="InterPro"/>
</dbReference>
<keyword evidence="4 7" id="KW-0812">Transmembrane</keyword>
<name>A0A841BLJ0_9ACTN</name>
<dbReference type="InterPro" id="IPR050366">
    <property type="entry name" value="BP-dependent_transpt_permease"/>
</dbReference>
<dbReference type="CDD" id="cd06261">
    <property type="entry name" value="TM_PBP2"/>
    <property type="match status" value="1"/>
</dbReference>
<reference evidence="9 10" key="1">
    <citation type="submission" date="2020-08" db="EMBL/GenBank/DDBJ databases">
        <title>Sequencing the genomes of 1000 actinobacteria strains.</title>
        <authorList>
            <person name="Klenk H.-P."/>
        </authorList>
    </citation>
    <scope>NUCLEOTIDE SEQUENCE [LARGE SCALE GENOMIC DNA]</scope>
    <source>
        <strain evidence="9 10">DSM 45362</strain>
    </source>
</reference>
<feature type="transmembrane region" description="Helical" evidence="7">
    <location>
        <begin position="152"/>
        <end position="168"/>
    </location>
</feature>
<comment type="caution">
    <text evidence="9">The sequence shown here is derived from an EMBL/GenBank/DDBJ whole genome shotgun (WGS) entry which is preliminary data.</text>
</comment>
<dbReference type="EMBL" id="JACHMN010000002">
    <property type="protein sequence ID" value="MBB5868228.1"/>
    <property type="molecule type" value="Genomic_DNA"/>
</dbReference>
<dbReference type="AlphaFoldDB" id="A0A841BLJ0"/>
<keyword evidence="3" id="KW-1003">Cell membrane</keyword>
<evidence type="ECO:0000313" key="9">
    <source>
        <dbReference type="EMBL" id="MBB5868228.1"/>
    </source>
</evidence>
<evidence type="ECO:0000256" key="4">
    <source>
        <dbReference type="ARBA" id="ARBA00022692"/>
    </source>
</evidence>
<keyword evidence="2 7" id="KW-0813">Transport</keyword>
<evidence type="ECO:0000256" key="3">
    <source>
        <dbReference type="ARBA" id="ARBA00022475"/>
    </source>
</evidence>
<evidence type="ECO:0000256" key="6">
    <source>
        <dbReference type="ARBA" id="ARBA00023136"/>
    </source>
</evidence>
<dbReference type="GO" id="GO:0005886">
    <property type="term" value="C:plasma membrane"/>
    <property type="evidence" value="ECO:0007669"/>
    <property type="project" value="UniProtKB-SubCell"/>
</dbReference>
<evidence type="ECO:0000256" key="5">
    <source>
        <dbReference type="ARBA" id="ARBA00022989"/>
    </source>
</evidence>
<dbReference type="PANTHER" id="PTHR43386:SF25">
    <property type="entry name" value="PEPTIDE ABC TRANSPORTER PERMEASE PROTEIN"/>
    <property type="match status" value="1"/>
</dbReference>
<keyword evidence="5 7" id="KW-1133">Transmembrane helix</keyword>
<dbReference type="InterPro" id="IPR000515">
    <property type="entry name" value="MetI-like"/>
</dbReference>
<feature type="transmembrane region" description="Helical" evidence="7">
    <location>
        <begin position="26"/>
        <end position="46"/>
    </location>
</feature>